<feature type="transmembrane region" description="Helical" evidence="1">
    <location>
        <begin position="7"/>
        <end position="28"/>
    </location>
</feature>
<evidence type="ECO:0000256" key="1">
    <source>
        <dbReference type="SAM" id="Phobius"/>
    </source>
</evidence>
<protein>
    <submittedName>
        <fullName evidence="2">Rifin</fullName>
    </submittedName>
</protein>
<proteinExistence type="predicted"/>
<feature type="transmembrane region" description="Helical" evidence="1">
    <location>
        <begin position="40"/>
        <end position="63"/>
    </location>
</feature>
<keyword evidence="1" id="KW-1133">Transmembrane helix</keyword>
<sequence length="64" mass="7710">MSMDYMFCTLIIVAILVIVNSAFITYLYLSYEYKKVDKYFFTWVTMSTMILIMWFGVGLYLYLQ</sequence>
<accession>A0A8S5T9Z9</accession>
<keyword evidence="1" id="KW-0472">Membrane</keyword>
<keyword evidence="1" id="KW-0812">Transmembrane</keyword>
<dbReference type="EMBL" id="BK032783">
    <property type="protein sequence ID" value="DAF60148.1"/>
    <property type="molecule type" value="Genomic_DNA"/>
</dbReference>
<name>A0A8S5T9Z9_9CAUD</name>
<reference evidence="2" key="1">
    <citation type="journal article" date="2021" name="Proc. Natl. Acad. Sci. U.S.A.">
        <title>A Catalog of Tens of Thousands of Viruses from Human Metagenomes Reveals Hidden Associations with Chronic Diseases.</title>
        <authorList>
            <person name="Tisza M.J."/>
            <person name="Buck C.B."/>
        </authorList>
    </citation>
    <scope>NUCLEOTIDE SEQUENCE</scope>
    <source>
        <strain evidence="2">Ctprd3</strain>
    </source>
</reference>
<evidence type="ECO:0000313" key="2">
    <source>
        <dbReference type="EMBL" id="DAF60148.1"/>
    </source>
</evidence>
<organism evidence="2">
    <name type="scientific">Siphoviridae sp. ctprd3</name>
    <dbReference type="NCBI Taxonomy" id="2827943"/>
    <lineage>
        <taxon>Viruses</taxon>
        <taxon>Duplodnaviria</taxon>
        <taxon>Heunggongvirae</taxon>
        <taxon>Uroviricota</taxon>
        <taxon>Caudoviricetes</taxon>
    </lineage>
</organism>